<name>A0ABY3QA44_9PSED</name>
<accession>A0ABY3QA44</accession>
<sequence>MHKSHSTLIIKLPARYLCKLLQKLRNPEKHDAIDRLMFSLLDNYERNYLQLKTTYTRKPRRK</sequence>
<keyword evidence="2" id="KW-1185">Reference proteome</keyword>
<proteinExistence type="predicted"/>
<dbReference type="Proteomes" id="UP001162907">
    <property type="component" value="Chromosome"/>
</dbReference>
<evidence type="ECO:0000313" key="2">
    <source>
        <dbReference type="Proteomes" id="UP001162907"/>
    </source>
</evidence>
<evidence type="ECO:0000313" key="1">
    <source>
        <dbReference type="EMBL" id="UFQ02971.1"/>
    </source>
</evidence>
<protein>
    <submittedName>
        <fullName evidence="1">MdtC domain protein</fullName>
    </submittedName>
</protein>
<gene>
    <name evidence="1" type="ORF">KJY40_19685</name>
</gene>
<reference evidence="1 2" key="1">
    <citation type="journal article" date="2022" name="Int. J. Syst. Evol. Microbiol.">
        <title>Pseudomonas fitomaticsae sp. nov., isolated at Marimurtra Botanical Garden in Blanes, Catalonia, Spain.</title>
        <authorList>
            <person name="Atanasov K.E."/>
            <person name="Galbis D.M."/>
            <person name="Cornado D."/>
            <person name="Serpico A."/>
            <person name="Sanchez G."/>
            <person name="Bosch M."/>
            <person name="Ferrer A."/>
            <person name="Altabella T."/>
        </authorList>
    </citation>
    <scope>NUCLEOTIDE SEQUENCE [LARGE SCALE GENOMIC DNA]</scope>
    <source>
        <strain evidence="1 2">FIT81</strain>
    </source>
</reference>
<organism evidence="1 2">
    <name type="scientific">Pseudomonas fitomaticsae</name>
    <dbReference type="NCBI Taxonomy" id="2837969"/>
    <lineage>
        <taxon>Bacteria</taxon>
        <taxon>Pseudomonadati</taxon>
        <taxon>Pseudomonadota</taxon>
        <taxon>Gammaproteobacteria</taxon>
        <taxon>Pseudomonadales</taxon>
        <taxon>Pseudomonadaceae</taxon>
        <taxon>Pseudomonas</taxon>
    </lineage>
</organism>
<dbReference type="EMBL" id="CP075567">
    <property type="protein sequence ID" value="UFQ02971.1"/>
    <property type="molecule type" value="Genomic_DNA"/>
</dbReference>